<gene>
    <name evidence="2" type="ORF">GCM10017083_13510</name>
</gene>
<dbReference type="EMBL" id="BMZS01000003">
    <property type="protein sequence ID" value="GHD45495.1"/>
    <property type="molecule type" value="Genomic_DNA"/>
</dbReference>
<sequence length="274" mass="28725">MLTLVAAVMHASWNAIVKVVMDRAVVLGLIALSHTAVGAVMIAIAGIPNPASWPFILASTLLHYGYYVCLHHAYRVGDLSQVYPLARGLAPLLVALGAWAFAGETMSPAAWGAVLLASAGISALAFSRRGGMWDHPPTLFYTVATGLIIASYSVVDGMGVRLAGQPLAYMGWLFVWEFPVFVTVLLRRRRTLHAIPLAGVVKGIGGGLLSVAAYSLVIYAATLAPLAAISAVRESSVIIAALIGTLLLGESHWRQRCGAAAVVAVGIAFLATLK</sequence>
<feature type="transmembrane region" description="Helical" evidence="1">
    <location>
        <begin position="256"/>
        <end position="273"/>
    </location>
</feature>
<feature type="transmembrane region" description="Helical" evidence="1">
    <location>
        <begin position="198"/>
        <end position="221"/>
    </location>
</feature>
<dbReference type="InterPro" id="IPR037185">
    <property type="entry name" value="EmrE-like"/>
</dbReference>
<dbReference type="AlphaFoldDB" id="A0A919CNH4"/>
<feature type="transmembrane region" description="Helical" evidence="1">
    <location>
        <begin position="167"/>
        <end position="186"/>
    </location>
</feature>
<keyword evidence="3" id="KW-1185">Reference proteome</keyword>
<feature type="transmembrane region" description="Helical" evidence="1">
    <location>
        <begin position="24"/>
        <end position="47"/>
    </location>
</feature>
<evidence type="ECO:0000313" key="3">
    <source>
        <dbReference type="Proteomes" id="UP000630353"/>
    </source>
</evidence>
<keyword evidence="1" id="KW-0812">Transmembrane</keyword>
<dbReference type="Gene3D" id="1.10.3730.20">
    <property type="match status" value="1"/>
</dbReference>
<dbReference type="Proteomes" id="UP000630353">
    <property type="component" value="Unassembled WGS sequence"/>
</dbReference>
<keyword evidence="1" id="KW-0472">Membrane</keyword>
<reference evidence="2" key="1">
    <citation type="journal article" date="2014" name="Int. J. Syst. Evol. Microbiol.">
        <title>Complete genome sequence of Corynebacterium casei LMG S-19264T (=DSM 44701T), isolated from a smear-ripened cheese.</title>
        <authorList>
            <consortium name="US DOE Joint Genome Institute (JGI-PGF)"/>
            <person name="Walter F."/>
            <person name="Albersmeier A."/>
            <person name="Kalinowski J."/>
            <person name="Ruckert C."/>
        </authorList>
    </citation>
    <scope>NUCLEOTIDE SEQUENCE</scope>
    <source>
        <strain evidence="2">KCTC 42651</strain>
    </source>
</reference>
<name>A0A919CNH4_9PROT</name>
<proteinExistence type="predicted"/>
<feature type="transmembrane region" description="Helical" evidence="1">
    <location>
        <begin position="53"/>
        <end position="70"/>
    </location>
</feature>
<comment type="caution">
    <text evidence="2">The sequence shown here is derived from an EMBL/GenBank/DDBJ whole genome shotgun (WGS) entry which is preliminary data.</text>
</comment>
<reference evidence="2" key="2">
    <citation type="submission" date="2020-09" db="EMBL/GenBank/DDBJ databases">
        <authorList>
            <person name="Sun Q."/>
            <person name="Kim S."/>
        </authorList>
    </citation>
    <scope>NUCLEOTIDE SEQUENCE</scope>
    <source>
        <strain evidence="2">KCTC 42651</strain>
    </source>
</reference>
<feature type="transmembrane region" description="Helical" evidence="1">
    <location>
        <begin position="108"/>
        <end position="126"/>
    </location>
</feature>
<feature type="transmembrane region" description="Helical" evidence="1">
    <location>
        <begin position="82"/>
        <end position="102"/>
    </location>
</feature>
<protein>
    <recommendedName>
        <fullName evidence="4">EamA family transporter</fullName>
    </recommendedName>
</protein>
<evidence type="ECO:0008006" key="4">
    <source>
        <dbReference type="Google" id="ProtNLM"/>
    </source>
</evidence>
<feature type="transmembrane region" description="Helical" evidence="1">
    <location>
        <begin position="227"/>
        <end position="249"/>
    </location>
</feature>
<keyword evidence="1" id="KW-1133">Transmembrane helix</keyword>
<evidence type="ECO:0000256" key="1">
    <source>
        <dbReference type="SAM" id="Phobius"/>
    </source>
</evidence>
<feature type="transmembrane region" description="Helical" evidence="1">
    <location>
        <begin position="138"/>
        <end position="155"/>
    </location>
</feature>
<organism evidence="2 3">
    <name type="scientific">Thalassobaculum fulvum</name>
    <dbReference type="NCBI Taxonomy" id="1633335"/>
    <lineage>
        <taxon>Bacteria</taxon>
        <taxon>Pseudomonadati</taxon>
        <taxon>Pseudomonadota</taxon>
        <taxon>Alphaproteobacteria</taxon>
        <taxon>Rhodospirillales</taxon>
        <taxon>Thalassobaculaceae</taxon>
        <taxon>Thalassobaculum</taxon>
    </lineage>
</organism>
<dbReference type="SUPFAM" id="SSF103481">
    <property type="entry name" value="Multidrug resistance efflux transporter EmrE"/>
    <property type="match status" value="2"/>
</dbReference>
<evidence type="ECO:0000313" key="2">
    <source>
        <dbReference type="EMBL" id="GHD45495.1"/>
    </source>
</evidence>
<accession>A0A919CNH4</accession>